<dbReference type="Pfam" id="PF19461">
    <property type="entry name" value="DUF5998"/>
    <property type="match status" value="1"/>
</dbReference>
<keyword evidence="3" id="KW-1185">Reference proteome</keyword>
<evidence type="ECO:0008006" key="4">
    <source>
        <dbReference type="Google" id="ProtNLM"/>
    </source>
</evidence>
<gene>
    <name evidence="2" type="ordered locus">Achl_1623</name>
</gene>
<evidence type="ECO:0000256" key="1">
    <source>
        <dbReference type="SAM" id="MobiDB-lite"/>
    </source>
</evidence>
<feature type="region of interest" description="Disordered" evidence="1">
    <location>
        <begin position="243"/>
        <end position="274"/>
    </location>
</feature>
<dbReference type="eggNOG" id="ENOG502ZVAX">
    <property type="taxonomic scope" value="Bacteria"/>
</dbReference>
<dbReference type="HOGENOM" id="CLU_085268_0_0_11"/>
<feature type="region of interest" description="Disordered" evidence="1">
    <location>
        <begin position="23"/>
        <end position="63"/>
    </location>
</feature>
<dbReference type="AlphaFoldDB" id="B8HH22"/>
<protein>
    <recommendedName>
        <fullName evidence="4">Cell wall biosynthesis glycosyltransferase</fullName>
    </recommendedName>
</protein>
<dbReference type="Proteomes" id="UP000002505">
    <property type="component" value="Chromosome"/>
</dbReference>
<dbReference type="EMBL" id="CP001341">
    <property type="protein sequence ID" value="ACL39611.1"/>
    <property type="molecule type" value="Genomic_DNA"/>
</dbReference>
<sequence>MLGLSFVSPPWGAGGWQSERRICENGGMSSQPPASAPETPGNENQAIRHHSSHSHSSQGQSLEGALQKAGFYPRLVADVVDDALDGRDCVAHLVHLETHFDRAEVRRHITVLVLTADMLVITHVDDQQLDEAGEQIVAQISTESVPVAQIRSVVLSYMYAQPQNYKPSDPVRELTLSIAWSGGQRLDMGPASCGDPQCEADHGYTGTIAQEDIVLRISAEADGLQAVQDAKLFARALRAVNTGSTSPVPHVQSLPPRPRAGVFGTRLSRGHQQR</sequence>
<accession>B8HH22</accession>
<proteinExistence type="predicted"/>
<evidence type="ECO:0000313" key="3">
    <source>
        <dbReference type="Proteomes" id="UP000002505"/>
    </source>
</evidence>
<dbReference type="KEGG" id="ach:Achl_1623"/>
<reference evidence="2" key="1">
    <citation type="submission" date="2009-01" db="EMBL/GenBank/DDBJ databases">
        <title>Complete sequence of chromosome of Arthrobacter chlorophenolicus A6.</title>
        <authorList>
            <consortium name="US DOE Joint Genome Institute"/>
            <person name="Lucas S."/>
            <person name="Copeland A."/>
            <person name="Lapidus A."/>
            <person name="Glavina del Rio T."/>
            <person name="Tice H."/>
            <person name="Bruce D."/>
            <person name="Goodwin L."/>
            <person name="Pitluck S."/>
            <person name="Goltsman E."/>
            <person name="Clum A."/>
            <person name="Larimer F."/>
            <person name="Land M."/>
            <person name="Hauser L."/>
            <person name="Kyrpides N."/>
            <person name="Mikhailova N."/>
            <person name="Jansson J."/>
            <person name="Richardson P."/>
        </authorList>
    </citation>
    <scope>NUCLEOTIDE SEQUENCE [LARGE SCALE GENOMIC DNA]</scope>
    <source>
        <strain evidence="2">A6</strain>
    </source>
</reference>
<name>B8HH22_PSECP</name>
<dbReference type="InterPro" id="IPR046040">
    <property type="entry name" value="DUF5998"/>
</dbReference>
<organism evidence="2 3">
    <name type="scientific">Pseudarthrobacter chlorophenolicus (strain ATCC 700700 / DSM 12829 / CIP 107037 / JCM 12360 / KCTC 9906 / NCIMB 13794 / A6)</name>
    <name type="common">Arthrobacter chlorophenolicus</name>
    <dbReference type="NCBI Taxonomy" id="452863"/>
    <lineage>
        <taxon>Bacteria</taxon>
        <taxon>Bacillati</taxon>
        <taxon>Actinomycetota</taxon>
        <taxon>Actinomycetes</taxon>
        <taxon>Micrococcales</taxon>
        <taxon>Micrococcaceae</taxon>
        <taxon>Pseudarthrobacter</taxon>
    </lineage>
</organism>
<evidence type="ECO:0000313" key="2">
    <source>
        <dbReference type="EMBL" id="ACL39611.1"/>
    </source>
</evidence>
<dbReference type="STRING" id="452863.Achl_1623"/>